<dbReference type="EMBL" id="PKSM01000260">
    <property type="protein sequence ID" value="POW00035.1"/>
    <property type="molecule type" value="Genomic_DNA"/>
</dbReference>
<keyword evidence="3" id="KW-1185">Reference proteome</keyword>
<keyword evidence="1" id="KW-0732">Signal</keyword>
<evidence type="ECO:0000256" key="1">
    <source>
        <dbReference type="SAM" id="SignalP"/>
    </source>
</evidence>
<dbReference type="Proteomes" id="UP000238274">
    <property type="component" value="Unassembled WGS sequence"/>
</dbReference>
<evidence type="ECO:0008006" key="4">
    <source>
        <dbReference type="Google" id="ProtNLM"/>
    </source>
</evidence>
<feature type="chain" id="PRO_5015578789" description="Secreted protein" evidence="1">
    <location>
        <begin position="30"/>
        <end position="149"/>
    </location>
</feature>
<feature type="signal peptide" evidence="1">
    <location>
        <begin position="1"/>
        <end position="29"/>
    </location>
</feature>
<organism evidence="2 3">
    <name type="scientific">Puccinia striiformis</name>
    <dbReference type="NCBI Taxonomy" id="27350"/>
    <lineage>
        <taxon>Eukaryota</taxon>
        <taxon>Fungi</taxon>
        <taxon>Dikarya</taxon>
        <taxon>Basidiomycota</taxon>
        <taxon>Pucciniomycotina</taxon>
        <taxon>Pucciniomycetes</taxon>
        <taxon>Pucciniales</taxon>
        <taxon>Pucciniaceae</taxon>
        <taxon>Puccinia</taxon>
    </lineage>
</organism>
<accession>A0A2S4USE8</accession>
<sequence>MPLPNWRIRSCYIIYAIVASIALSPYAKAGSRQQCGIHFDVAGDTALCQSYAGKWFQCGKTSCHTGGRYTDPKTHPYTGLTFTKCWRYLPDGKPSEHIYTIKPDYYQAQNLKGTLDASVPNKGISYTCEWKHSYDINNARLWCNDCNPQ</sequence>
<reference evidence="3" key="3">
    <citation type="journal article" date="2018" name="Mol. Plant Microbe Interact.">
        <title>Genome sequence resources for the wheat stripe rust pathogen (Puccinia striiformis f. sp. tritici) and the barley stripe rust pathogen (Puccinia striiformis f. sp. hordei).</title>
        <authorList>
            <person name="Xia C."/>
            <person name="Wang M."/>
            <person name="Yin C."/>
            <person name="Cornejo O.E."/>
            <person name="Hulbert S.H."/>
            <person name="Chen X."/>
        </authorList>
    </citation>
    <scope>NUCLEOTIDE SEQUENCE [LARGE SCALE GENOMIC DNA]</scope>
    <source>
        <strain evidence="3">93TX-2</strain>
    </source>
</reference>
<dbReference type="AlphaFoldDB" id="A0A2S4USE8"/>
<evidence type="ECO:0000313" key="3">
    <source>
        <dbReference type="Proteomes" id="UP000238274"/>
    </source>
</evidence>
<dbReference type="VEuPathDB" id="FungiDB:PSHT_13267"/>
<evidence type="ECO:0000313" key="2">
    <source>
        <dbReference type="EMBL" id="POW00035.1"/>
    </source>
</evidence>
<name>A0A2S4USE8_9BASI</name>
<comment type="caution">
    <text evidence="2">The sequence shown here is derived from an EMBL/GenBank/DDBJ whole genome shotgun (WGS) entry which is preliminary data.</text>
</comment>
<proteinExistence type="predicted"/>
<reference evidence="2 3" key="1">
    <citation type="submission" date="2017-12" db="EMBL/GenBank/DDBJ databases">
        <title>Gene loss provides genomic basis for host adaptation in cereal stripe rust fungi.</title>
        <authorList>
            <person name="Xia C."/>
        </authorList>
    </citation>
    <scope>NUCLEOTIDE SEQUENCE [LARGE SCALE GENOMIC DNA]</scope>
    <source>
        <strain evidence="2 3">93TX-2</strain>
    </source>
</reference>
<protein>
    <recommendedName>
        <fullName evidence="4">Secreted protein</fullName>
    </recommendedName>
</protein>
<gene>
    <name evidence="2" type="ORF">PSHT_13267</name>
</gene>
<reference evidence="3" key="2">
    <citation type="journal article" date="2018" name="BMC Genomics">
        <title>Genomic insights into host adaptation between the wheat stripe rust pathogen (Puccinia striiformis f. sp. tritici) and the barley stripe rust pathogen (Puccinia striiformis f. sp. hordei).</title>
        <authorList>
            <person name="Xia C."/>
            <person name="Wang M."/>
            <person name="Yin C."/>
            <person name="Cornejo O.E."/>
            <person name="Hulbert S.H."/>
            <person name="Chen X."/>
        </authorList>
    </citation>
    <scope>NUCLEOTIDE SEQUENCE [LARGE SCALE GENOMIC DNA]</scope>
    <source>
        <strain evidence="3">93TX-2</strain>
    </source>
</reference>